<keyword evidence="3 6" id="KW-1133">Transmembrane helix</keyword>
<keyword evidence="2 6" id="KW-0812">Transmembrane</keyword>
<reference evidence="8 9" key="1">
    <citation type="submission" date="2020-11" db="EMBL/GenBank/DDBJ databases">
        <title>Kefir isolates.</title>
        <authorList>
            <person name="Marcisauskas S."/>
            <person name="Kim Y."/>
            <person name="Blasche S."/>
        </authorList>
    </citation>
    <scope>NUCLEOTIDE SEQUENCE [LARGE SCALE GENOMIC DNA]</scope>
    <source>
        <strain evidence="8 9">KR</strain>
    </source>
</reference>
<accession>A0A9P6W1A8</accession>
<dbReference type="GO" id="GO:0004930">
    <property type="term" value="F:G protein-coupled receptor activity"/>
    <property type="evidence" value="ECO:0007669"/>
    <property type="project" value="TreeGrafter"/>
</dbReference>
<dbReference type="SUPFAM" id="SSF81321">
    <property type="entry name" value="Family A G protein-coupled receptor-like"/>
    <property type="match status" value="1"/>
</dbReference>
<comment type="caution">
    <text evidence="8">The sequence shown here is derived from an EMBL/GenBank/DDBJ whole genome shotgun (WGS) entry which is preliminary data.</text>
</comment>
<gene>
    <name evidence="8" type="ORF">C6P46_003730</name>
</gene>
<dbReference type="GO" id="GO:0007189">
    <property type="term" value="P:adenylate cyclase-activating G protein-coupled receptor signaling pathway"/>
    <property type="evidence" value="ECO:0007669"/>
    <property type="project" value="TreeGrafter"/>
</dbReference>
<evidence type="ECO:0000256" key="4">
    <source>
        <dbReference type="ARBA" id="ARBA00023136"/>
    </source>
</evidence>
<evidence type="ECO:0000313" key="8">
    <source>
        <dbReference type="EMBL" id="KAG0661839.1"/>
    </source>
</evidence>
<feature type="transmembrane region" description="Helical" evidence="6">
    <location>
        <begin position="170"/>
        <end position="190"/>
    </location>
</feature>
<feature type="transmembrane region" description="Helical" evidence="6">
    <location>
        <begin position="359"/>
        <end position="382"/>
    </location>
</feature>
<comment type="subcellular location">
    <subcellularLocation>
        <location evidence="1">Membrane</location>
        <topology evidence="1">Multi-pass membrane protein</topology>
    </subcellularLocation>
</comment>
<evidence type="ECO:0000256" key="5">
    <source>
        <dbReference type="SAM" id="MobiDB-lite"/>
    </source>
</evidence>
<protein>
    <recommendedName>
        <fullName evidence="7">Glucose receptor Git3-like N-terminal domain-containing protein</fullName>
    </recommendedName>
</protein>
<feature type="transmembrane region" description="Helical" evidence="6">
    <location>
        <begin position="89"/>
        <end position="112"/>
    </location>
</feature>
<feature type="domain" description="Glucose receptor Git3-like N-terminal" evidence="7">
    <location>
        <begin position="13"/>
        <end position="195"/>
    </location>
</feature>
<dbReference type="PANTHER" id="PTHR23112">
    <property type="entry name" value="G PROTEIN-COUPLED RECEPTOR 157-RELATED"/>
    <property type="match status" value="1"/>
</dbReference>
<evidence type="ECO:0000313" key="9">
    <source>
        <dbReference type="Proteomes" id="UP000777482"/>
    </source>
</evidence>
<dbReference type="GO" id="GO:0005886">
    <property type="term" value="C:plasma membrane"/>
    <property type="evidence" value="ECO:0007669"/>
    <property type="project" value="TreeGrafter"/>
</dbReference>
<evidence type="ECO:0000256" key="6">
    <source>
        <dbReference type="SAM" id="Phobius"/>
    </source>
</evidence>
<evidence type="ECO:0000259" key="7">
    <source>
        <dbReference type="Pfam" id="PF11710"/>
    </source>
</evidence>
<dbReference type="PANTHER" id="PTHR23112:SF0">
    <property type="entry name" value="TRANSMEMBRANE PROTEIN 116"/>
    <property type="match status" value="1"/>
</dbReference>
<dbReference type="OrthoDB" id="100006at2759"/>
<keyword evidence="4 6" id="KW-0472">Membrane</keyword>
<name>A0A9P6W1A8_RHOMI</name>
<dbReference type="EMBL" id="PUHQ01000031">
    <property type="protein sequence ID" value="KAG0661839.1"/>
    <property type="molecule type" value="Genomic_DNA"/>
</dbReference>
<feature type="compositionally biased region" description="Low complexity" evidence="5">
    <location>
        <begin position="254"/>
        <end position="265"/>
    </location>
</feature>
<dbReference type="Gene3D" id="1.20.1070.10">
    <property type="entry name" value="Rhodopsin 7-helix transmembrane proteins"/>
    <property type="match status" value="1"/>
</dbReference>
<sequence>MSATAFPRWALAVDLVVSALSVLGGLAIVVGYLCAPQKQHLRMKLILGLGVTDFVQAMTTLVGSGLALAGNPYETNSSSCLASSFVYQSTVICNACWTLAITLVTYLTLLHPRSKSTGFLDSTYAFPLIAGICVLIAIAPSIALTVVYRVEDAAGVCWLPATSLAAKLELFIPRALVLVIVIVLYVRMFIFFRTRDMHLLDTGSNSDSQPANGNRLSSFRGRFTSSKNRNEGARMSELSTNGQQGTETPTRHLSVIPASPVPEAAPEVENDSDASDPLSQTRKNSAATVSSSEHEHEPSGMGLSPSAITLEPIPARTSANSTPLPRLSKHGASSFPAGRPPPGAPPHVPLSPRQLNKRLSLLMACYPVAYSALVAVSLARLIQQFVTGRRANPGLLYASRILIFSQGAVDGVLYYAIQAAFKYWTRSGRIRPTA</sequence>
<proteinExistence type="predicted"/>
<feature type="transmembrane region" description="Helical" evidence="6">
    <location>
        <begin position="12"/>
        <end position="33"/>
    </location>
</feature>
<evidence type="ECO:0000256" key="3">
    <source>
        <dbReference type="ARBA" id="ARBA00022989"/>
    </source>
</evidence>
<dbReference type="Proteomes" id="UP000777482">
    <property type="component" value="Unassembled WGS sequence"/>
</dbReference>
<keyword evidence="9" id="KW-1185">Reference proteome</keyword>
<evidence type="ECO:0000256" key="1">
    <source>
        <dbReference type="ARBA" id="ARBA00004141"/>
    </source>
</evidence>
<dbReference type="Pfam" id="PF11710">
    <property type="entry name" value="Git3"/>
    <property type="match status" value="1"/>
</dbReference>
<feature type="transmembrane region" description="Helical" evidence="6">
    <location>
        <begin position="394"/>
        <end position="417"/>
    </location>
</feature>
<organism evidence="8 9">
    <name type="scientific">Rhodotorula mucilaginosa</name>
    <name type="common">Yeast</name>
    <name type="synonym">Rhodotorula rubra</name>
    <dbReference type="NCBI Taxonomy" id="5537"/>
    <lineage>
        <taxon>Eukaryota</taxon>
        <taxon>Fungi</taxon>
        <taxon>Dikarya</taxon>
        <taxon>Basidiomycota</taxon>
        <taxon>Pucciniomycotina</taxon>
        <taxon>Microbotryomycetes</taxon>
        <taxon>Sporidiobolales</taxon>
        <taxon>Sporidiobolaceae</taxon>
        <taxon>Rhodotorula</taxon>
    </lineage>
</organism>
<feature type="transmembrane region" description="Helical" evidence="6">
    <location>
        <begin position="124"/>
        <end position="150"/>
    </location>
</feature>
<dbReference type="AlphaFoldDB" id="A0A9P6W1A8"/>
<feature type="compositionally biased region" description="Polar residues" evidence="5">
    <location>
        <begin position="237"/>
        <end position="248"/>
    </location>
</feature>
<evidence type="ECO:0000256" key="2">
    <source>
        <dbReference type="ARBA" id="ARBA00022692"/>
    </source>
</evidence>
<feature type="transmembrane region" description="Helical" evidence="6">
    <location>
        <begin position="45"/>
        <end position="69"/>
    </location>
</feature>
<dbReference type="InterPro" id="IPR023041">
    <property type="entry name" value="Glucose_rcpt_Git3-like_N"/>
</dbReference>
<feature type="compositionally biased region" description="Polar residues" evidence="5">
    <location>
        <begin position="202"/>
        <end position="227"/>
    </location>
</feature>
<feature type="region of interest" description="Disordered" evidence="5">
    <location>
        <begin position="202"/>
        <end position="349"/>
    </location>
</feature>
<feature type="compositionally biased region" description="Polar residues" evidence="5">
    <location>
        <begin position="277"/>
        <end position="291"/>
    </location>
</feature>
<feature type="compositionally biased region" description="Pro residues" evidence="5">
    <location>
        <begin position="338"/>
        <end position="349"/>
    </location>
</feature>